<dbReference type="InterPro" id="IPR025304">
    <property type="entry name" value="ALIX_V_dom"/>
</dbReference>
<proteinExistence type="predicted"/>
<dbReference type="Pfam" id="PF03097">
    <property type="entry name" value="BRO1"/>
    <property type="match status" value="1"/>
</dbReference>
<comment type="caution">
    <text evidence="9">The sequence shown here is derived from an EMBL/GenBank/DDBJ whole genome shotgun (WGS) entry which is preliminary data.</text>
</comment>
<feature type="coiled-coil region" evidence="6">
    <location>
        <begin position="567"/>
        <end position="604"/>
    </location>
</feature>
<dbReference type="InterPro" id="IPR004328">
    <property type="entry name" value="BRO1_dom"/>
</dbReference>
<feature type="domain" description="BRO1" evidence="8">
    <location>
        <begin position="2"/>
        <end position="379"/>
    </location>
</feature>
<dbReference type="AlphaFoldDB" id="A0A8H6EZ25"/>
<dbReference type="PANTHER" id="PTHR23030">
    <property type="entry name" value="PCD6 INTERACTING PROTEIN-RELATED"/>
    <property type="match status" value="1"/>
</dbReference>
<dbReference type="PROSITE" id="PS51180">
    <property type="entry name" value="BRO1"/>
    <property type="match status" value="1"/>
</dbReference>
<dbReference type="Gene3D" id="1.20.140.50">
    <property type="entry name" value="alix/aip1 like domains"/>
    <property type="match status" value="1"/>
</dbReference>
<dbReference type="GO" id="GO:0043328">
    <property type="term" value="P:protein transport to vacuole involved in ubiquitin-dependent protein catabolic process via the multivesicular body sorting pathway"/>
    <property type="evidence" value="ECO:0007669"/>
    <property type="project" value="TreeGrafter"/>
</dbReference>
<feature type="compositionally biased region" description="Low complexity" evidence="7">
    <location>
        <begin position="764"/>
        <end position="782"/>
    </location>
</feature>
<evidence type="ECO:0000256" key="6">
    <source>
        <dbReference type="SAM" id="Coils"/>
    </source>
</evidence>
<dbReference type="InterPro" id="IPR038499">
    <property type="entry name" value="BRO1_sf"/>
</dbReference>
<dbReference type="SMART" id="SM01041">
    <property type="entry name" value="BRO1"/>
    <property type="match status" value="1"/>
</dbReference>
<dbReference type="Pfam" id="PF13949">
    <property type="entry name" value="ALIX_LYPXL_bnd"/>
    <property type="match status" value="1"/>
</dbReference>
<keyword evidence="4" id="KW-0967">Endosome</keyword>
<feature type="compositionally biased region" description="Low complexity" evidence="7">
    <location>
        <begin position="793"/>
        <end position="805"/>
    </location>
</feature>
<feature type="region of interest" description="Disordered" evidence="7">
    <location>
        <begin position="758"/>
        <end position="884"/>
    </location>
</feature>
<accession>A0A8H6EZ25</accession>
<feature type="compositionally biased region" description="Polar residues" evidence="7">
    <location>
        <begin position="817"/>
        <end position="884"/>
    </location>
</feature>
<sequence>MKFITVPLKKAEPTDWVHPLKAFLSQIYGSFSNYEDSVRKFDKLRTDIVHSDKDDIAKNLLYRYYGQLELLELRVPMDLLKIEFTWHDAFKPSKKISQHSVAFEKASVLFNLAALLSQLGADSSKDDLKAAYSAFQKAAGIFSYIKENFMHAPSDDMSVDAVAAFSKLMLAQAQEAFLLKYLDSGATLKDSLCSKLAQSAANLYGGVRELTIRIEFFPSEQDDYCKIKQLYYDSLAYYYNSKVESDNEEYGNALANLKAAEDKLSSYGAFDPSFDYEIVELLKEHTDTVKADYKQLDKDNDFIYHQNVPAVASISTIKPLNASKEIPLNEQKVDEMVGHDLFENIIPMSVHEKSSLYSEQKAQILRDEDDRCATAKEEFTSALEFLKIPESLTELQKICDGSRSEQWSNSVDNGDSESDDVDPRILAISSEISGSSISLKGANRLRVDVDDTLKRCGQLLRDDDVRFTKLRSQYGSQFTQEQYPSEMMQLKQELEKAKKSLKDAGDSDKKISMLREHYQTEIDELSLGPTNPKFLALLSGKGGKSQEEQLSQQISLLDLDDGAEMDLGEAKKKVEAMNSKLQDLRRLQKERDNTLADLKKAVRDDDISNVLVLNKDKDDLEGVFNEELQKFNPYQERISATIDKQTSLINSIKQLMASVLDDKAVKSAMKEYEKKSTTRQAKTAAYLAAYDSWKAYSQGCEQATPFYKQLFKFAEGLKFKIEKYVGQRANEGNRFVQSIQARSSTEEQLLRQSMNQYSFSSQNAASPRGSFGRASSSSSTSSYRQPAVAMHAPPSQAPYSSSQRSRPPPLPSKPGSNTNFGSANPGSTNPGSTNPGSTNPGSTNLGSINPESSINSAQNTDFYSTPSAYNPSLYSKFGNQSWKQ</sequence>
<evidence type="ECO:0000256" key="7">
    <source>
        <dbReference type="SAM" id="MobiDB-lite"/>
    </source>
</evidence>
<protein>
    <recommendedName>
        <fullName evidence="5">BRO domain-containing protein 1</fullName>
    </recommendedName>
</protein>
<evidence type="ECO:0000259" key="8">
    <source>
        <dbReference type="PROSITE" id="PS51180"/>
    </source>
</evidence>
<keyword evidence="3" id="KW-0963">Cytoplasm</keyword>
<evidence type="ECO:0000256" key="4">
    <source>
        <dbReference type="ARBA" id="ARBA00022753"/>
    </source>
</evidence>
<name>A0A8H6EZ25_DEKBR</name>
<dbReference type="Gene3D" id="1.25.40.280">
    <property type="entry name" value="alix/aip1 like domains"/>
    <property type="match status" value="1"/>
</dbReference>
<dbReference type="EMBL" id="JABCYN010000009">
    <property type="protein sequence ID" value="KAF6015670.1"/>
    <property type="molecule type" value="Genomic_DNA"/>
</dbReference>
<reference evidence="9 10" key="1">
    <citation type="journal article" date="2020" name="Appl. Microbiol. Biotechnol.">
        <title>Targeted gene deletion in Brettanomyces bruxellensis with an expression-free CRISPR-Cas9 system.</title>
        <authorList>
            <person name="Varela C."/>
            <person name="Bartel C."/>
            <person name="Onetto C."/>
            <person name="Borneman A."/>
        </authorList>
    </citation>
    <scope>NUCLEOTIDE SEQUENCE [LARGE SCALE GENOMIC DNA]</scope>
    <source>
        <strain evidence="9 10">AWRI1613</strain>
    </source>
</reference>
<evidence type="ECO:0000256" key="5">
    <source>
        <dbReference type="ARBA" id="ARBA00041284"/>
    </source>
</evidence>
<dbReference type="Gene3D" id="1.20.120.560">
    <property type="entry name" value="alix/aip1 in complex with the ypdl late domain"/>
    <property type="match status" value="1"/>
</dbReference>
<keyword evidence="6" id="KW-0175">Coiled coil</keyword>
<organism evidence="9 10">
    <name type="scientific">Dekkera bruxellensis</name>
    <name type="common">Brettanomyces custersii</name>
    <dbReference type="NCBI Taxonomy" id="5007"/>
    <lineage>
        <taxon>Eukaryota</taxon>
        <taxon>Fungi</taxon>
        <taxon>Dikarya</taxon>
        <taxon>Ascomycota</taxon>
        <taxon>Saccharomycotina</taxon>
        <taxon>Pichiomycetes</taxon>
        <taxon>Pichiales</taxon>
        <taxon>Pichiaceae</taxon>
        <taxon>Brettanomyces</taxon>
    </lineage>
</organism>
<dbReference type="InterPro" id="IPR002989">
    <property type="entry name" value="Mycobac_pentapep"/>
</dbReference>
<evidence type="ECO:0000313" key="10">
    <source>
        <dbReference type="Proteomes" id="UP000568158"/>
    </source>
</evidence>
<evidence type="ECO:0000256" key="2">
    <source>
        <dbReference type="ARBA" id="ARBA00004496"/>
    </source>
</evidence>
<dbReference type="Pfam" id="PF01469">
    <property type="entry name" value="Pentapeptide_2"/>
    <property type="match status" value="1"/>
</dbReference>
<dbReference type="PANTHER" id="PTHR23030:SF30">
    <property type="entry name" value="TYROSINE-PROTEIN PHOSPHATASE NON-RECEPTOR TYPE 23"/>
    <property type="match status" value="1"/>
</dbReference>
<evidence type="ECO:0000313" key="9">
    <source>
        <dbReference type="EMBL" id="KAF6015670.1"/>
    </source>
</evidence>
<dbReference type="Proteomes" id="UP000568158">
    <property type="component" value="Unassembled WGS sequence"/>
</dbReference>
<evidence type="ECO:0000256" key="1">
    <source>
        <dbReference type="ARBA" id="ARBA00004177"/>
    </source>
</evidence>
<comment type="subcellular location">
    <subcellularLocation>
        <location evidence="2">Cytoplasm</location>
    </subcellularLocation>
    <subcellularLocation>
        <location evidence="1">Endosome</location>
    </subcellularLocation>
</comment>
<gene>
    <name evidence="9" type="ORF">HII12_000832</name>
</gene>
<dbReference type="GO" id="GO:0005768">
    <property type="term" value="C:endosome"/>
    <property type="evidence" value="ECO:0007669"/>
    <property type="project" value="UniProtKB-SubCell"/>
</dbReference>
<evidence type="ECO:0000256" key="3">
    <source>
        <dbReference type="ARBA" id="ARBA00022490"/>
    </source>
</evidence>